<dbReference type="EMBL" id="CCKQ01009253">
    <property type="protein sequence ID" value="CDW80722.1"/>
    <property type="molecule type" value="Genomic_DNA"/>
</dbReference>
<accession>A0A078AGR1</accession>
<gene>
    <name evidence="4" type="primary">Contig12492.g13328</name>
    <name evidence="4" type="ORF">STYLEM_9726</name>
</gene>
<sequence length="391" mass="44638">MLHVPIIENCVGKVEIYLSKTIFRVSKVTTLIICKLVCGDLSQVTENKKIKIYAAISSKPDSKQLLNIINKEWNVITNPILGTDAGNLVEIESLIVTNLTNYAYIIVIPETKGSYVKFDYFLTDSLDIVSGSNSTSLSTSVSSSSTDESGVFNSYSRKVLSYTLSSIFGFMFVLGMVQIYRVFFSQESKLKKLYEEELRLKQLEKLKMRQKRDREQQQMTINNEKENLRSVEDNYDICMQQLQQNKVSYALSQQELELQIQKIKNQSNLDTYEEDKQEQDGIDFDDETYTKANNTSFNLTNNTMANIFNGEASFTGSNDLSKDARLQRKQKNKDSILLRQSIESLKVESVKSESYGSSTNNSQGISIQDPQSRVAKKNKTQIYEHNNMIQR</sequence>
<keyword evidence="1" id="KW-0175">Coiled coil</keyword>
<dbReference type="AlphaFoldDB" id="A0A078AGR1"/>
<reference evidence="4 5" key="1">
    <citation type="submission" date="2014-06" db="EMBL/GenBank/DDBJ databases">
        <authorList>
            <person name="Swart Estienne"/>
        </authorList>
    </citation>
    <scope>NUCLEOTIDE SEQUENCE [LARGE SCALE GENOMIC DNA]</scope>
    <source>
        <strain evidence="4 5">130c</strain>
    </source>
</reference>
<evidence type="ECO:0000256" key="3">
    <source>
        <dbReference type="SAM" id="Phobius"/>
    </source>
</evidence>
<organism evidence="4 5">
    <name type="scientific">Stylonychia lemnae</name>
    <name type="common">Ciliate</name>
    <dbReference type="NCBI Taxonomy" id="5949"/>
    <lineage>
        <taxon>Eukaryota</taxon>
        <taxon>Sar</taxon>
        <taxon>Alveolata</taxon>
        <taxon>Ciliophora</taxon>
        <taxon>Intramacronucleata</taxon>
        <taxon>Spirotrichea</taxon>
        <taxon>Stichotrichia</taxon>
        <taxon>Sporadotrichida</taxon>
        <taxon>Oxytrichidae</taxon>
        <taxon>Stylonychinae</taxon>
        <taxon>Stylonychia</taxon>
    </lineage>
</organism>
<proteinExistence type="predicted"/>
<name>A0A078AGR1_STYLE</name>
<evidence type="ECO:0000256" key="2">
    <source>
        <dbReference type="SAM" id="MobiDB-lite"/>
    </source>
</evidence>
<evidence type="ECO:0000313" key="5">
    <source>
        <dbReference type="Proteomes" id="UP000039865"/>
    </source>
</evidence>
<protein>
    <recommendedName>
        <fullName evidence="6">Transmembrane protein</fullName>
    </recommendedName>
</protein>
<feature type="region of interest" description="Disordered" evidence="2">
    <location>
        <begin position="349"/>
        <end position="391"/>
    </location>
</feature>
<keyword evidence="3" id="KW-0472">Membrane</keyword>
<dbReference type="InParanoid" id="A0A078AGR1"/>
<evidence type="ECO:0000313" key="4">
    <source>
        <dbReference type="EMBL" id="CDW80722.1"/>
    </source>
</evidence>
<evidence type="ECO:0000256" key="1">
    <source>
        <dbReference type="SAM" id="Coils"/>
    </source>
</evidence>
<feature type="transmembrane region" description="Helical" evidence="3">
    <location>
        <begin position="159"/>
        <end position="183"/>
    </location>
</feature>
<keyword evidence="5" id="KW-1185">Reference proteome</keyword>
<feature type="coiled-coil region" evidence="1">
    <location>
        <begin position="193"/>
        <end position="259"/>
    </location>
</feature>
<feature type="compositionally biased region" description="Polar residues" evidence="2">
    <location>
        <begin position="380"/>
        <end position="391"/>
    </location>
</feature>
<feature type="compositionally biased region" description="Polar residues" evidence="2">
    <location>
        <begin position="355"/>
        <end position="371"/>
    </location>
</feature>
<evidence type="ECO:0008006" key="6">
    <source>
        <dbReference type="Google" id="ProtNLM"/>
    </source>
</evidence>
<keyword evidence="3" id="KW-0812">Transmembrane</keyword>
<keyword evidence="3" id="KW-1133">Transmembrane helix</keyword>
<dbReference type="Proteomes" id="UP000039865">
    <property type="component" value="Unassembled WGS sequence"/>
</dbReference>